<keyword evidence="2" id="KW-1185">Reference proteome</keyword>
<reference evidence="1 2" key="1">
    <citation type="submission" date="2022-10" db="EMBL/GenBank/DDBJ databases">
        <title>Comparative genomic study of S. anginosus.</title>
        <authorList>
            <person name="Prasad A."/>
            <person name="Ene A."/>
            <person name="Jablonska S."/>
            <person name="Du J."/>
            <person name="Wolfe A.J."/>
            <person name="Putonti C."/>
        </authorList>
    </citation>
    <scope>NUCLEOTIDE SEQUENCE [LARGE SCALE GENOMIC DNA]</scope>
    <source>
        <strain evidence="1 2">UMB9231</strain>
    </source>
</reference>
<proteinExistence type="predicted"/>
<protein>
    <submittedName>
        <fullName evidence="1">Uncharacterized protein</fullName>
    </submittedName>
</protein>
<dbReference type="EMBL" id="JAPAHU010000186">
    <property type="protein sequence ID" value="MCW1043132.1"/>
    <property type="molecule type" value="Genomic_DNA"/>
</dbReference>
<dbReference type="RefSeq" id="WP_264351220.1">
    <property type="nucleotide sequence ID" value="NZ_JAPAHU010000186.1"/>
</dbReference>
<evidence type="ECO:0000313" key="2">
    <source>
        <dbReference type="Proteomes" id="UP001526076"/>
    </source>
</evidence>
<accession>A0ABT3ECL1</accession>
<sequence>KFCDSSPRKYNPRTSLYEGGTKVIAEYIANVTNLGIDRQMQIFGELKEDQKIVRLMEDPPQKWSFILIDGKDKHYTLSSELKVLKGCAIIIGGTNV</sequence>
<comment type="caution">
    <text evidence="1">The sequence shown here is derived from an EMBL/GenBank/DDBJ whole genome shotgun (WGS) entry which is preliminary data.</text>
</comment>
<organism evidence="1 2">
    <name type="scientific">Streptococcus anginosus</name>
    <dbReference type="NCBI Taxonomy" id="1328"/>
    <lineage>
        <taxon>Bacteria</taxon>
        <taxon>Bacillati</taxon>
        <taxon>Bacillota</taxon>
        <taxon>Bacilli</taxon>
        <taxon>Lactobacillales</taxon>
        <taxon>Streptococcaceae</taxon>
        <taxon>Streptococcus</taxon>
        <taxon>Streptococcus anginosus group</taxon>
    </lineage>
</organism>
<evidence type="ECO:0000313" key="1">
    <source>
        <dbReference type="EMBL" id="MCW1043132.1"/>
    </source>
</evidence>
<name>A0ABT3ECL1_STRAP</name>
<dbReference type="Proteomes" id="UP001526076">
    <property type="component" value="Unassembled WGS sequence"/>
</dbReference>
<gene>
    <name evidence="1" type="ORF">OJ597_12195</name>
</gene>
<feature type="non-terminal residue" evidence="1">
    <location>
        <position position="1"/>
    </location>
</feature>